<gene>
    <name evidence="1" type="ORF">PS918_01127</name>
</gene>
<protein>
    <submittedName>
        <fullName evidence="1">Uncharacterized protein</fullName>
    </submittedName>
</protein>
<accession>A0A5E7RCC4</accession>
<dbReference type="RefSeq" id="WP_191622930.1">
    <property type="nucleotide sequence ID" value="NZ_CABVIY010000002.1"/>
</dbReference>
<name>A0A5E7RCC4_PSEFL</name>
<organism evidence="1 2">
    <name type="scientific">Pseudomonas fluorescens</name>
    <dbReference type="NCBI Taxonomy" id="294"/>
    <lineage>
        <taxon>Bacteria</taxon>
        <taxon>Pseudomonadati</taxon>
        <taxon>Pseudomonadota</taxon>
        <taxon>Gammaproteobacteria</taxon>
        <taxon>Pseudomonadales</taxon>
        <taxon>Pseudomonadaceae</taxon>
        <taxon>Pseudomonas</taxon>
    </lineage>
</organism>
<evidence type="ECO:0000313" key="1">
    <source>
        <dbReference type="EMBL" id="VVP71097.1"/>
    </source>
</evidence>
<dbReference type="Proteomes" id="UP000326611">
    <property type="component" value="Unassembled WGS sequence"/>
</dbReference>
<reference evidence="1 2" key="1">
    <citation type="submission" date="2019-09" db="EMBL/GenBank/DDBJ databases">
        <authorList>
            <person name="Chandra G."/>
            <person name="Truman W A."/>
        </authorList>
    </citation>
    <scope>NUCLEOTIDE SEQUENCE [LARGE SCALE GENOMIC DNA]</scope>
    <source>
        <strain evidence="1">PS918</strain>
    </source>
</reference>
<proteinExistence type="predicted"/>
<dbReference type="EMBL" id="CABVIY010000002">
    <property type="protein sequence ID" value="VVP71097.1"/>
    <property type="molecule type" value="Genomic_DNA"/>
</dbReference>
<sequence length="191" mass="21732">MAELSTLNENYQRISTLLRTSKGELKYQDVVGSMGAESAFAAFEAERKLLRESITSKMKLTSRPDLSGSGGPRSILAYYAALWRTCQDVTGTYDIPVVIDSPNQQAQDDINLPAVLQFIAKELPEDMQLIVGMETPRDFPFDREIRLDVKYSMLREDYWDEAERIIEPLLKKMYATMKSDVEESSDEVSKQ</sequence>
<evidence type="ECO:0000313" key="2">
    <source>
        <dbReference type="Proteomes" id="UP000326611"/>
    </source>
</evidence>
<dbReference type="AlphaFoldDB" id="A0A5E7RCC4"/>